<dbReference type="EMBL" id="LWAE01000012">
    <property type="protein sequence ID" value="KZL88969.1"/>
    <property type="molecule type" value="Genomic_DNA"/>
</dbReference>
<organism evidence="1 2">
    <name type="scientific">Clostridium magnum DSM 2767</name>
    <dbReference type="NCBI Taxonomy" id="1121326"/>
    <lineage>
        <taxon>Bacteria</taxon>
        <taxon>Bacillati</taxon>
        <taxon>Bacillota</taxon>
        <taxon>Clostridia</taxon>
        <taxon>Eubacteriales</taxon>
        <taxon>Clostridiaceae</taxon>
        <taxon>Clostridium</taxon>
    </lineage>
</organism>
<keyword evidence="2" id="KW-1185">Reference proteome</keyword>
<accession>A0A162QU38</accession>
<gene>
    <name evidence="1" type="ORF">CLMAG_56670</name>
</gene>
<dbReference type="PATRIC" id="fig|1121326.3.peg.5722"/>
<reference evidence="1 2" key="1">
    <citation type="submission" date="2016-04" db="EMBL/GenBank/DDBJ databases">
        <title>Genome sequence of Clostridium magnum DSM 2767.</title>
        <authorList>
            <person name="Poehlein A."/>
            <person name="Uhlig R."/>
            <person name="Fischer R."/>
            <person name="Bahl H."/>
            <person name="Daniel R."/>
        </authorList>
    </citation>
    <scope>NUCLEOTIDE SEQUENCE [LARGE SCALE GENOMIC DNA]</scope>
    <source>
        <strain evidence="1 2">DSM 2767</strain>
    </source>
</reference>
<sequence length="84" mass="9784">MAVYFITIGIEIEKVNSDEENLGDRLNEFSSEGDIGLYRENEFIDKLSKDEKFKYSMNSMSNEEIINLLKEKCYNLIDEFSLGL</sequence>
<dbReference type="Proteomes" id="UP000076603">
    <property type="component" value="Unassembled WGS sequence"/>
</dbReference>
<proteinExistence type="predicted"/>
<comment type="caution">
    <text evidence="1">The sequence shown here is derived from an EMBL/GenBank/DDBJ whole genome shotgun (WGS) entry which is preliminary data.</text>
</comment>
<protein>
    <submittedName>
        <fullName evidence="1">Uncharacterized protein</fullName>
    </submittedName>
</protein>
<evidence type="ECO:0000313" key="2">
    <source>
        <dbReference type="Proteomes" id="UP000076603"/>
    </source>
</evidence>
<evidence type="ECO:0000313" key="1">
    <source>
        <dbReference type="EMBL" id="KZL88969.1"/>
    </source>
</evidence>
<name>A0A162QU38_9CLOT</name>
<dbReference type="RefSeq" id="WP_066630174.1">
    <property type="nucleotide sequence ID" value="NZ_FQXL01000020.1"/>
</dbReference>
<dbReference type="AlphaFoldDB" id="A0A162QU38"/>